<dbReference type="Pfam" id="PF00149">
    <property type="entry name" value="Metallophos"/>
    <property type="match status" value="1"/>
</dbReference>
<feature type="binding site" evidence="7">
    <location>
        <position position="23"/>
    </location>
    <ligand>
        <name>Fe cation</name>
        <dbReference type="ChEBI" id="CHEBI:24875"/>
        <label>1</label>
    </ligand>
</feature>
<comment type="similarity">
    <text evidence="6 7">Belongs to the cyclic nucleotide phosphodiesterase class-III family.</text>
</comment>
<evidence type="ECO:0000256" key="6">
    <source>
        <dbReference type="ARBA" id="ARBA00025742"/>
    </source>
</evidence>
<feature type="domain" description="Calcineurin-like phosphoesterase" evidence="8">
    <location>
        <begin position="15"/>
        <end position="205"/>
    </location>
</feature>
<reference evidence="9" key="1">
    <citation type="submission" date="2022-01" db="EMBL/GenBank/DDBJ databases">
        <title>Vibrio aestuarianus Clade A and Clade B isolates are associated with Pacific oyster (Crassostrea gigas) disease outbreaks across Ireland.</title>
        <authorList>
            <person name="Coyle N."/>
            <person name="O'Toole C."/>
            <person name="Thomas J.C.L."/>
            <person name="Ryder D."/>
            <person name="Cheslett D."/>
            <person name="Feist S."/>
            <person name="Bean T."/>
            <person name="Joseph A."/>
            <person name="Waina A."/>
            <person name="Feil E."/>
            <person name="Verner-Jeffreys D.W."/>
        </authorList>
    </citation>
    <scope>NUCLEOTIDE SEQUENCE</scope>
    <source>
        <strain evidence="9">S/17/14 A</strain>
    </source>
</reference>
<protein>
    <recommendedName>
        <fullName evidence="7">3',5'-cyclic adenosine monophosphate phosphodiesterase CpdA</fullName>
        <shortName evidence="7">3',5'-cyclic AMP phosphodiesterase</shortName>
        <shortName evidence="7">cAMP phosphodiesterase</shortName>
        <ecNumber evidence="7">3.1.4.53</ecNumber>
    </recommendedName>
</protein>
<comment type="catalytic activity">
    <reaction evidence="7">
        <text>3',5'-cyclic AMP + H2O = AMP + H(+)</text>
        <dbReference type="Rhea" id="RHEA:25277"/>
        <dbReference type="ChEBI" id="CHEBI:15377"/>
        <dbReference type="ChEBI" id="CHEBI:15378"/>
        <dbReference type="ChEBI" id="CHEBI:58165"/>
        <dbReference type="ChEBI" id="CHEBI:456215"/>
        <dbReference type="EC" id="3.1.4.53"/>
    </reaction>
</comment>
<evidence type="ECO:0000256" key="4">
    <source>
        <dbReference type="ARBA" id="ARBA00023004"/>
    </source>
</evidence>
<dbReference type="NCBIfam" id="NF008359">
    <property type="entry name" value="PRK11148.1"/>
    <property type="match status" value="1"/>
</dbReference>
<organism evidence="9 10">
    <name type="scientific">Vibrio splendidus</name>
    <dbReference type="NCBI Taxonomy" id="29497"/>
    <lineage>
        <taxon>Bacteria</taxon>
        <taxon>Pseudomonadati</taxon>
        <taxon>Pseudomonadota</taxon>
        <taxon>Gammaproteobacteria</taxon>
        <taxon>Vibrionales</taxon>
        <taxon>Vibrionaceae</taxon>
        <taxon>Vibrio</taxon>
    </lineage>
</organism>
<feature type="binding site" evidence="7">
    <location>
        <position position="21"/>
    </location>
    <ligand>
        <name>Fe cation</name>
        <dbReference type="ChEBI" id="CHEBI:24875"/>
        <label>1</label>
    </ligand>
</feature>
<dbReference type="GO" id="GO:0004115">
    <property type="term" value="F:3',5'-cyclic-AMP phosphodiesterase activity"/>
    <property type="evidence" value="ECO:0007669"/>
    <property type="project" value="UniProtKB-UniRule"/>
</dbReference>
<dbReference type="AlphaFoldDB" id="A0A0P6ZNM2"/>
<dbReference type="PANTHER" id="PTHR42988">
    <property type="entry name" value="PHOSPHOHYDROLASE"/>
    <property type="match status" value="1"/>
</dbReference>
<dbReference type="SUPFAM" id="SSF56300">
    <property type="entry name" value="Metallo-dependent phosphatases"/>
    <property type="match status" value="1"/>
</dbReference>
<accession>A0A0P6ZNM2</accession>
<dbReference type="EMBL" id="JAKMYX010000015">
    <property type="protein sequence ID" value="MDH5920672.1"/>
    <property type="molecule type" value="Genomic_DNA"/>
</dbReference>
<feature type="binding site" evidence="7">
    <location>
        <position position="202"/>
    </location>
    <ligand>
        <name>Fe cation</name>
        <dbReference type="ChEBI" id="CHEBI:24875"/>
        <label>2</label>
    </ligand>
</feature>
<sequence length="274" mass="30725">MELSHTSKFDESTIKLVQLTDTHLFAPSNGSLLSINTQDSFRAVVDGIVSQGFDYQAILATGDISQDHSAESYQKFESGIEPLEKPCYWLPGNHDFKPNMGSVLPSPQIQCVEHVLLGDNWQMVMLDSQVVGVPHGRLSDQQLDLLEQKLTEFPERNTLVLLHHHPLLVGSAWLDQHNLKDAEQFWDVVQQHTNVKAILCGHVHQDMNRNHHGVQVMATPSTCVQFKPNSNDFAVDTLSPGWREIELHQDGTVTTQVRRLPNGQFSPDFDAGGY</sequence>
<keyword evidence="3 7" id="KW-0378">Hydrolase</keyword>
<evidence type="ECO:0000256" key="2">
    <source>
        <dbReference type="ARBA" id="ARBA00022741"/>
    </source>
</evidence>
<dbReference type="FunFam" id="3.60.21.10:FF:000014">
    <property type="entry name" value="3',5'-cyclic adenosine monophosphate phosphodiesterase CpdA"/>
    <property type="match status" value="1"/>
</dbReference>
<keyword evidence="2 7" id="KW-0547">Nucleotide-binding</keyword>
<dbReference type="HAMAP" id="MF_00905">
    <property type="entry name" value="cAMP_phosphodiest_CpdA"/>
    <property type="match status" value="1"/>
</dbReference>
<dbReference type="PANTHER" id="PTHR42988:SF2">
    <property type="entry name" value="CYCLIC NUCLEOTIDE PHOSPHODIESTERASE CBUA0032-RELATED"/>
    <property type="match status" value="1"/>
</dbReference>
<name>A0A0P6ZNM2_VIBSP</name>
<evidence type="ECO:0000256" key="5">
    <source>
        <dbReference type="ARBA" id="ARBA00023149"/>
    </source>
</evidence>
<comment type="function">
    <text evidence="7">Hydrolyzes cAMP to 5'-AMP. Plays an important regulatory role in modulating the intracellular concentration of cAMP, thereby influencing cAMP-dependent processes.</text>
</comment>
<evidence type="ECO:0000313" key="10">
    <source>
        <dbReference type="Proteomes" id="UP001159663"/>
    </source>
</evidence>
<feature type="binding site" evidence="7">
    <location>
        <position position="163"/>
    </location>
    <ligand>
        <name>Fe cation</name>
        <dbReference type="ChEBI" id="CHEBI:24875"/>
        <label>2</label>
    </ligand>
</feature>
<dbReference type="InterPro" id="IPR004843">
    <property type="entry name" value="Calcineurin-like_PHP"/>
</dbReference>
<evidence type="ECO:0000313" key="9">
    <source>
        <dbReference type="EMBL" id="MDH5920672.1"/>
    </source>
</evidence>
<dbReference type="GO" id="GO:0000166">
    <property type="term" value="F:nucleotide binding"/>
    <property type="evidence" value="ECO:0007669"/>
    <property type="project" value="UniProtKB-UniRule"/>
</dbReference>
<feature type="binding site" evidence="7">
    <location>
        <position position="63"/>
    </location>
    <ligand>
        <name>Fe cation</name>
        <dbReference type="ChEBI" id="CHEBI:24875"/>
        <label>1</label>
    </ligand>
</feature>
<dbReference type="CDD" id="cd07402">
    <property type="entry name" value="MPP_GpdQ"/>
    <property type="match status" value="1"/>
</dbReference>
<dbReference type="RefSeq" id="WP_054541378.1">
    <property type="nucleotide sequence ID" value="NZ_CAWMQV010000086.1"/>
</dbReference>
<dbReference type="InterPro" id="IPR050884">
    <property type="entry name" value="CNP_phosphodiesterase-III"/>
</dbReference>
<dbReference type="InterPro" id="IPR029052">
    <property type="entry name" value="Metallo-depent_PP-like"/>
</dbReference>
<dbReference type="InterPro" id="IPR026575">
    <property type="entry name" value="GpdQ/CpdA-like"/>
</dbReference>
<feature type="binding site" evidence="7">
    <location>
        <position position="204"/>
    </location>
    <ligand>
        <name>Fe cation</name>
        <dbReference type="ChEBI" id="CHEBI:24875"/>
        <label>1</label>
    </ligand>
</feature>
<feature type="binding site" evidence="7">
    <location>
        <position position="23"/>
    </location>
    <ligand>
        <name>AMP</name>
        <dbReference type="ChEBI" id="CHEBI:456215"/>
    </ligand>
</feature>
<dbReference type="Gene3D" id="3.60.21.10">
    <property type="match status" value="1"/>
</dbReference>
<dbReference type="EC" id="3.1.4.53" evidence="7"/>
<keyword evidence="5 7" id="KW-0114">cAMP</keyword>
<dbReference type="GO" id="GO:0046872">
    <property type="term" value="F:metal ion binding"/>
    <property type="evidence" value="ECO:0007669"/>
    <property type="project" value="UniProtKB-UniRule"/>
</dbReference>
<feature type="binding site" evidence="7">
    <location>
        <begin position="93"/>
        <end position="94"/>
    </location>
    <ligand>
        <name>AMP</name>
        <dbReference type="ChEBI" id="CHEBI:456215"/>
    </ligand>
</feature>
<evidence type="ECO:0000256" key="3">
    <source>
        <dbReference type="ARBA" id="ARBA00022801"/>
    </source>
</evidence>
<evidence type="ECO:0000256" key="1">
    <source>
        <dbReference type="ARBA" id="ARBA00022723"/>
    </source>
</evidence>
<keyword evidence="4 7" id="KW-0408">Iron</keyword>
<dbReference type="Proteomes" id="UP001159663">
    <property type="component" value="Unassembled WGS sequence"/>
</dbReference>
<gene>
    <name evidence="7 9" type="primary">cpdA</name>
    <name evidence="9" type="ORF">L8R85_06485</name>
</gene>
<proteinExistence type="inferred from homology"/>
<feature type="binding site" evidence="7">
    <location>
        <position position="93"/>
    </location>
    <ligand>
        <name>Fe cation</name>
        <dbReference type="ChEBI" id="CHEBI:24875"/>
        <label>2</label>
    </ligand>
</feature>
<feature type="binding site" evidence="7">
    <location>
        <position position="63"/>
    </location>
    <ligand>
        <name>Fe cation</name>
        <dbReference type="ChEBI" id="CHEBI:24875"/>
        <label>2</label>
    </ligand>
</feature>
<feature type="binding site" evidence="7">
    <location>
        <position position="204"/>
    </location>
    <ligand>
        <name>AMP</name>
        <dbReference type="ChEBI" id="CHEBI:456215"/>
    </ligand>
</feature>
<dbReference type="InterPro" id="IPR046379">
    <property type="entry name" value="cAMP_phosphodiest_CpdA"/>
</dbReference>
<evidence type="ECO:0000259" key="8">
    <source>
        <dbReference type="Pfam" id="PF00149"/>
    </source>
</evidence>
<feature type="binding site" evidence="7">
    <location>
        <position position="63"/>
    </location>
    <ligand>
        <name>AMP</name>
        <dbReference type="ChEBI" id="CHEBI:456215"/>
    </ligand>
</feature>
<evidence type="ECO:0000256" key="7">
    <source>
        <dbReference type="HAMAP-Rule" id="MF_00905"/>
    </source>
</evidence>
<comment type="cofactor">
    <cofactor evidence="7">
        <name>Fe(2+)</name>
        <dbReference type="ChEBI" id="CHEBI:29033"/>
    </cofactor>
    <text evidence="7">Binds 2 Fe(2+) ions per subunit.</text>
</comment>
<keyword evidence="1 7" id="KW-0479">Metal-binding</keyword>
<comment type="caution">
    <text evidence="9">The sequence shown here is derived from an EMBL/GenBank/DDBJ whole genome shotgun (WGS) entry which is preliminary data.</text>
</comment>